<dbReference type="GO" id="GO:0008028">
    <property type="term" value="F:monocarboxylic acid transmembrane transporter activity"/>
    <property type="evidence" value="ECO:0007669"/>
    <property type="project" value="TreeGrafter"/>
</dbReference>
<dbReference type="SUPFAM" id="SSF103473">
    <property type="entry name" value="MFS general substrate transporter"/>
    <property type="match status" value="1"/>
</dbReference>
<dbReference type="InterPro" id="IPR050327">
    <property type="entry name" value="Proton-linked_MCT"/>
</dbReference>
<feature type="transmembrane region" description="Helical" evidence="4">
    <location>
        <begin position="140"/>
        <end position="163"/>
    </location>
</feature>
<evidence type="ECO:0000259" key="5">
    <source>
        <dbReference type="PROSITE" id="PS50850"/>
    </source>
</evidence>
<feature type="transmembrane region" description="Helical" evidence="4">
    <location>
        <begin position="226"/>
        <end position="243"/>
    </location>
</feature>
<keyword evidence="1 4" id="KW-0812">Transmembrane</keyword>
<evidence type="ECO:0000256" key="3">
    <source>
        <dbReference type="ARBA" id="ARBA00023136"/>
    </source>
</evidence>
<organism evidence="6 7">
    <name type="scientific">Brenneria corticis</name>
    <dbReference type="NCBI Taxonomy" id="2173106"/>
    <lineage>
        <taxon>Bacteria</taxon>
        <taxon>Pseudomonadati</taxon>
        <taxon>Pseudomonadota</taxon>
        <taxon>Gammaproteobacteria</taxon>
        <taxon>Enterobacterales</taxon>
        <taxon>Pectobacteriaceae</taxon>
        <taxon>Brenneria</taxon>
    </lineage>
</organism>
<evidence type="ECO:0000313" key="6">
    <source>
        <dbReference type="EMBL" id="PWC10794.1"/>
    </source>
</evidence>
<feature type="transmembrane region" description="Helical" evidence="4">
    <location>
        <begin position="346"/>
        <end position="367"/>
    </location>
</feature>
<feature type="transmembrane region" description="Helical" evidence="4">
    <location>
        <begin position="313"/>
        <end position="334"/>
    </location>
</feature>
<dbReference type="InterPro" id="IPR020846">
    <property type="entry name" value="MFS_dom"/>
</dbReference>
<dbReference type="InterPro" id="IPR011701">
    <property type="entry name" value="MFS"/>
</dbReference>
<keyword evidence="3 4" id="KW-0472">Membrane</keyword>
<evidence type="ECO:0000313" key="7">
    <source>
        <dbReference type="Proteomes" id="UP000296159"/>
    </source>
</evidence>
<name>A0A2U1TN08_9GAMM</name>
<reference evidence="6 7" key="1">
    <citation type="submission" date="2018-04" db="EMBL/GenBank/DDBJ databases">
        <title>Brenneria corticis sp.nov.</title>
        <authorList>
            <person name="Li Y."/>
        </authorList>
    </citation>
    <scope>NUCLEOTIDE SEQUENCE [LARGE SCALE GENOMIC DNA]</scope>
    <source>
        <strain evidence="6 7">CFCC 11842</strain>
    </source>
</reference>
<dbReference type="InterPro" id="IPR036259">
    <property type="entry name" value="MFS_trans_sf"/>
</dbReference>
<evidence type="ECO:0000256" key="2">
    <source>
        <dbReference type="ARBA" id="ARBA00022989"/>
    </source>
</evidence>
<feature type="transmembrane region" description="Helical" evidence="4">
    <location>
        <begin position="50"/>
        <end position="69"/>
    </location>
</feature>
<dbReference type="PROSITE" id="PS50850">
    <property type="entry name" value="MFS"/>
    <property type="match status" value="1"/>
</dbReference>
<dbReference type="AlphaFoldDB" id="A0A2U1TN08"/>
<feature type="transmembrane region" description="Helical" evidence="4">
    <location>
        <begin position="81"/>
        <end position="100"/>
    </location>
</feature>
<evidence type="ECO:0000256" key="1">
    <source>
        <dbReference type="ARBA" id="ARBA00022692"/>
    </source>
</evidence>
<gene>
    <name evidence="6" type="ORF">DDT56_21150</name>
</gene>
<sequence length="401" mass="41902">MDSSKTTQNTPVFQLVGAGLLIVASTYGLARYSYGLFVPAIKSEFGLSQVAIGTIGSCSYIGYLSATLFSPMLSRYAGVRLPVVLGGLAAASGMTIVALANSSAVLALGVMLAGCSPGLAYPPLADAIKQLCQARFQNRVYALINSGTSFGIMISGPLALTVGTGWQSAWLLFAAIAFAATLWSFFVMPAAKKELACTPKDAAASNRTAIADLVKEKLTEPSVRRLFISALLFGIATSVYWIFSVDLITAGGRTASLNGVLFWIVIGIAGIVGGAAGDLVTRYGLKKTLKWSTIAIAAAIALPAFAWGTNTTATLLSATAFGATFILITALYGIWSVACFQNAPSVGFGITFFLISAGQLIFPPIAGLLAERWSLPVVFQLSAAASLFILIMLPPNDMRNM</sequence>
<dbReference type="RefSeq" id="WP_136168344.1">
    <property type="nucleotide sequence ID" value="NZ_KZ819096.1"/>
</dbReference>
<feature type="domain" description="Major facilitator superfamily (MFS) profile" evidence="5">
    <location>
        <begin position="12"/>
        <end position="398"/>
    </location>
</feature>
<dbReference type="Proteomes" id="UP000296159">
    <property type="component" value="Unassembled WGS sequence"/>
</dbReference>
<protein>
    <recommendedName>
        <fullName evidence="5">Major facilitator superfamily (MFS) profile domain-containing protein</fullName>
    </recommendedName>
</protein>
<dbReference type="Gene3D" id="1.20.1250.20">
    <property type="entry name" value="MFS general substrate transporter like domains"/>
    <property type="match status" value="2"/>
</dbReference>
<comment type="caution">
    <text evidence="6">The sequence shown here is derived from an EMBL/GenBank/DDBJ whole genome shotgun (WGS) entry which is preliminary data.</text>
</comment>
<dbReference type="PANTHER" id="PTHR11360">
    <property type="entry name" value="MONOCARBOXYLATE TRANSPORTER"/>
    <property type="match status" value="1"/>
</dbReference>
<feature type="transmembrane region" description="Helical" evidence="4">
    <location>
        <begin position="169"/>
        <end position="191"/>
    </location>
</feature>
<keyword evidence="2 4" id="KW-1133">Transmembrane helix</keyword>
<feature type="transmembrane region" description="Helical" evidence="4">
    <location>
        <begin position="255"/>
        <end position="276"/>
    </location>
</feature>
<keyword evidence="7" id="KW-1185">Reference proteome</keyword>
<dbReference type="EMBL" id="QDKH01000034">
    <property type="protein sequence ID" value="PWC10794.1"/>
    <property type="molecule type" value="Genomic_DNA"/>
</dbReference>
<proteinExistence type="predicted"/>
<dbReference type="Pfam" id="PF07690">
    <property type="entry name" value="MFS_1"/>
    <property type="match status" value="1"/>
</dbReference>
<feature type="transmembrane region" description="Helical" evidence="4">
    <location>
        <begin position="373"/>
        <end position="393"/>
    </location>
</feature>
<feature type="transmembrane region" description="Helical" evidence="4">
    <location>
        <begin position="12"/>
        <end position="30"/>
    </location>
</feature>
<dbReference type="PANTHER" id="PTHR11360:SF310">
    <property type="entry name" value="MONOCARBOXYLATE TRANSPORTER 9-LIKE"/>
    <property type="match status" value="1"/>
</dbReference>
<accession>A0A2U1TN08</accession>
<feature type="transmembrane region" description="Helical" evidence="4">
    <location>
        <begin position="106"/>
        <end position="128"/>
    </location>
</feature>
<feature type="transmembrane region" description="Helical" evidence="4">
    <location>
        <begin position="288"/>
        <end position="307"/>
    </location>
</feature>
<evidence type="ECO:0000256" key="4">
    <source>
        <dbReference type="SAM" id="Phobius"/>
    </source>
</evidence>